<name>A0A0C2GCQ2_9BILA</name>
<feature type="region of interest" description="Disordered" evidence="1">
    <location>
        <begin position="75"/>
        <end position="99"/>
    </location>
</feature>
<evidence type="ECO:0000256" key="1">
    <source>
        <dbReference type="SAM" id="MobiDB-lite"/>
    </source>
</evidence>
<gene>
    <name evidence="2" type="ORF">ANCDUO_13150</name>
</gene>
<feature type="compositionally biased region" description="Pro residues" evidence="1">
    <location>
        <begin position="179"/>
        <end position="205"/>
    </location>
</feature>
<organism evidence="2 3">
    <name type="scientific">Ancylostoma duodenale</name>
    <dbReference type="NCBI Taxonomy" id="51022"/>
    <lineage>
        <taxon>Eukaryota</taxon>
        <taxon>Metazoa</taxon>
        <taxon>Ecdysozoa</taxon>
        <taxon>Nematoda</taxon>
        <taxon>Chromadorea</taxon>
        <taxon>Rhabditida</taxon>
        <taxon>Rhabditina</taxon>
        <taxon>Rhabditomorpha</taxon>
        <taxon>Strongyloidea</taxon>
        <taxon>Ancylostomatidae</taxon>
        <taxon>Ancylostomatinae</taxon>
        <taxon>Ancylostoma</taxon>
    </lineage>
</organism>
<feature type="non-terminal residue" evidence="2">
    <location>
        <position position="1"/>
    </location>
</feature>
<evidence type="ECO:0000313" key="2">
    <source>
        <dbReference type="EMBL" id="KIH56669.1"/>
    </source>
</evidence>
<accession>A0A0C2GCQ2</accession>
<reference evidence="2 3" key="1">
    <citation type="submission" date="2013-12" db="EMBL/GenBank/DDBJ databases">
        <title>Draft genome of the parsitic nematode Ancylostoma duodenale.</title>
        <authorList>
            <person name="Mitreva M."/>
        </authorList>
    </citation>
    <scope>NUCLEOTIDE SEQUENCE [LARGE SCALE GENOMIC DNA]</scope>
    <source>
        <strain evidence="2 3">Zhejiang</strain>
    </source>
</reference>
<keyword evidence="3" id="KW-1185">Reference proteome</keyword>
<protein>
    <submittedName>
        <fullName evidence="2">Uncharacterized protein</fullName>
    </submittedName>
</protein>
<feature type="compositionally biased region" description="Basic and acidic residues" evidence="1">
    <location>
        <begin position="1"/>
        <end position="10"/>
    </location>
</feature>
<sequence>SKESDRDASSRKPGALVVPEVKNQTGMRRRENQNCFRKDQQRNREVSEKQLLGSVHLVVHRFMFVTKNVGDVDVDPSQQQAKTVPEKPIDTSSRPPPPVLKTAAYSIKDLSRRTFLERLIADRRAAPPSIVERMFSKEYIKGGLESAPPSQPPTRPGSPKEAATKPGSPRETATRPGSPKGPPTRPGSPKEPPTRPGSPKEPPTRPGVATTNIWCPLSTIWHFLKKHH</sequence>
<dbReference type="EMBL" id="KN735417">
    <property type="protein sequence ID" value="KIH56669.1"/>
    <property type="molecule type" value="Genomic_DNA"/>
</dbReference>
<dbReference type="AlphaFoldDB" id="A0A0C2GCQ2"/>
<dbReference type="Proteomes" id="UP000054047">
    <property type="component" value="Unassembled WGS sequence"/>
</dbReference>
<feature type="region of interest" description="Disordered" evidence="1">
    <location>
        <begin position="1"/>
        <end position="33"/>
    </location>
</feature>
<evidence type="ECO:0000313" key="3">
    <source>
        <dbReference type="Proteomes" id="UP000054047"/>
    </source>
</evidence>
<feature type="region of interest" description="Disordered" evidence="1">
    <location>
        <begin position="142"/>
        <end position="212"/>
    </location>
</feature>
<proteinExistence type="predicted"/>